<dbReference type="Proteomes" id="UP000265955">
    <property type="component" value="Unassembled WGS sequence"/>
</dbReference>
<evidence type="ECO:0000313" key="4">
    <source>
        <dbReference type="Proteomes" id="UP000265955"/>
    </source>
</evidence>
<proteinExistence type="predicted"/>
<dbReference type="EMBL" id="QYUO01000003">
    <property type="protein sequence ID" value="RJF91668.1"/>
    <property type="molecule type" value="Genomic_DNA"/>
</dbReference>
<dbReference type="PANTHER" id="PTHR13078:SF56">
    <property type="entry name" value="PEROXISOMAL MULTIFUNCTIONAL ENZYME TYPE 2"/>
    <property type="match status" value="1"/>
</dbReference>
<dbReference type="InterPro" id="IPR054357">
    <property type="entry name" value="MFE-2_N"/>
</dbReference>
<protein>
    <submittedName>
        <fullName evidence="3">3-alpha,7-alpha, 12-alpha-trihydroxy-5-beta-cholest-24-enoyl-CoA hydratase</fullName>
    </submittedName>
</protein>
<dbReference type="Gene3D" id="3.10.129.10">
    <property type="entry name" value="Hotdog Thioesterase"/>
    <property type="match status" value="2"/>
</dbReference>
<evidence type="ECO:0000259" key="1">
    <source>
        <dbReference type="Pfam" id="PF01575"/>
    </source>
</evidence>
<dbReference type="Pfam" id="PF01575">
    <property type="entry name" value="MaoC_dehydratas"/>
    <property type="match status" value="1"/>
</dbReference>
<evidence type="ECO:0000313" key="3">
    <source>
        <dbReference type="EMBL" id="RJF91668.1"/>
    </source>
</evidence>
<keyword evidence="4" id="KW-1185">Reference proteome</keyword>
<dbReference type="GO" id="GO:0006635">
    <property type="term" value="P:fatty acid beta-oxidation"/>
    <property type="evidence" value="ECO:0007669"/>
    <property type="project" value="TreeGrafter"/>
</dbReference>
<dbReference type="AlphaFoldDB" id="A0A3A3FGZ3"/>
<dbReference type="InterPro" id="IPR002539">
    <property type="entry name" value="MaoC-like_dom"/>
</dbReference>
<dbReference type="GO" id="GO:0003857">
    <property type="term" value="F:(3S)-3-hydroxyacyl-CoA dehydrogenase (NAD+) activity"/>
    <property type="evidence" value="ECO:0007669"/>
    <property type="project" value="TreeGrafter"/>
</dbReference>
<organism evidence="3 4">
    <name type="scientific">Noviherbaspirillum saxi</name>
    <dbReference type="NCBI Taxonomy" id="2320863"/>
    <lineage>
        <taxon>Bacteria</taxon>
        <taxon>Pseudomonadati</taxon>
        <taxon>Pseudomonadota</taxon>
        <taxon>Betaproteobacteria</taxon>
        <taxon>Burkholderiales</taxon>
        <taxon>Oxalobacteraceae</taxon>
        <taxon>Noviherbaspirillum</taxon>
    </lineage>
</organism>
<dbReference type="OrthoDB" id="5522043at2"/>
<feature type="domain" description="Peroxisomal multifunctional enzyme type 2-like N-terminal" evidence="2">
    <location>
        <begin position="19"/>
        <end position="147"/>
    </location>
</feature>
<accession>A0A3A3FGZ3</accession>
<feature type="domain" description="MaoC-like" evidence="1">
    <location>
        <begin position="165"/>
        <end position="280"/>
    </location>
</feature>
<evidence type="ECO:0000259" key="2">
    <source>
        <dbReference type="Pfam" id="PF22622"/>
    </source>
</evidence>
<dbReference type="Pfam" id="PF22622">
    <property type="entry name" value="MFE-2_hydrat-2_N"/>
    <property type="match status" value="1"/>
</dbReference>
<dbReference type="RefSeq" id="WP_119771566.1">
    <property type="nucleotide sequence ID" value="NZ_QYUO01000003.1"/>
</dbReference>
<comment type="caution">
    <text evidence="3">The sequence shown here is derived from an EMBL/GenBank/DDBJ whole genome shotgun (WGS) entry which is preliminary data.</text>
</comment>
<dbReference type="CDD" id="cd03448">
    <property type="entry name" value="HDE_HSD"/>
    <property type="match status" value="1"/>
</dbReference>
<dbReference type="InterPro" id="IPR029069">
    <property type="entry name" value="HotDog_dom_sf"/>
</dbReference>
<name>A0A3A3FGZ3_9BURK</name>
<dbReference type="GO" id="GO:0044594">
    <property type="term" value="F:17-beta-hydroxysteroid dehydrogenase (NAD+) activity"/>
    <property type="evidence" value="ECO:0007669"/>
    <property type="project" value="TreeGrafter"/>
</dbReference>
<dbReference type="PANTHER" id="PTHR13078">
    <property type="entry name" value="PEROXISOMAL MULTIFUNCTIONAL ENZYME TYPE 2-RELATED"/>
    <property type="match status" value="1"/>
</dbReference>
<reference evidence="4" key="1">
    <citation type="submission" date="2018-09" db="EMBL/GenBank/DDBJ databases">
        <authorList>
            <person name="Zhu H."/>
        </authorList>
    </citation>
    <scope>NUCLEOTIDE SEQUENCE [LARGE SCALE GENOMIC DNA]</scope>
    <source>
        <strain evidence="4">K1R23-30</strain>
    </source>
</reference>
<gene>
    <name evidence="3" type="ORF">D3871_23515</name>
</gene>
<dbReference type="GO" id="GO:0004300">
    <property type="term" value="F:enoyl-CoA hydratase activity"/>
    <property type="evidence" value="ECO:0007669"/>
    <property type="project" value="TreeGrafter"/>
</dbReference>
<dbReference type="SUPFAM" id="SSF54637">
    <property type="entry name" value="Thioesterase/thiol ester dehydrase-isomerase"/>
    <property type="match status" value="2"/>
</dbReference>
<sequence>MSLNYEAIKNWPITQASQRYTAKDTILYALGVGAATENPLALEDLKFVYERKLQALPTFACLLAGDSAWMADPKAGINLNKVLHGEQFLTIHKPLPAEGSVIGVDSVDEIYDKGADKGAVMYMTRKILDAESGELIATSGWSVFMRGNGGFGGIATGQPAPFAMPEGRAADASIDMVTRPEQATIYRLSGDFNPLHIDPKIATMAGFDKPILHGMCSYGIAGRAVIKLRCGSDASRLRKLNLRFASPVFPGETLRTEVWDLEPGKLAFRIRVVERDVIVLNNGYAEFAA</sequence>